<dbReference type="EMBL" id="AE006470">
    <property type="protein sequence ID" value="AAM72912.1"/>
    <property type="molecule type" value="Genomic_DNA"/>
</dbReference>
<gene>
    <name evidence="1" type="ordered locus">CT1687</name>
</gene>
<dbReference type="KEGG" id="cte:CT1687"/>
<dbReference type="Proteomes" id="UP000001007">
    <property type="component" value="Chromosome"/>
</dbReference>
<sequence length="42" mass="4795">MNLQAHGFQLREVQFFYCRGFGWLLSKDTSGIPAVFVTGRCL</sequence>
<keyword evidence="2" id="KW-1185">Reference proteome</keyword>
<protein>
    <submittedName>
        <fullName evidence="1">Uncharacterized protein</fullName>
    </submittedName>
</protein>
<name>Q8KBU5_CHLTE</name>
<accession>Q8KBU5</accession>
<reference evidence="1 2" key="1">
    <citation type="journal article" date="2002" name="Proc. Natl. Acad. Sci. U.S.A.">
        <title>The complete genome sequence of Chlorobium tepidum TLS, a photosynthetic, anaerobic, green-sulfur bacterium.</title>
        <authorList>
            <person name="Eisen J.A."/>
            <person name="Nelson K.E."/>
            <person name="Paulsen I.T."/>
            <person name="Heidelberg J.F."/>
            <person name="Wu M."/>
            <person name="Dodson R.J."/>
            <person name="Deboy R."/>
            <person name="Gwinn M.L."/>
            <person name="Nelson W.C."/>
            <person name="Haft D.H."/>
            <person name="Hickey E.K."/>
            <person name="Peterson J.D."/>
            <person name="Durkin A.S."/>
            <person name="Kolonay J.L."/>
            <person name="Yang F."/>
            <person name="Holt I."/>
            <person name="Umayam L.A."/>
            <person name="Mason T."/>
            <person name="Brenner M."/>
            <person name="Shea T.P."/>
            <person name="Parksey D."/>
            <person name="Nierman W.C."/>
            <person name="Feldblyum T.V."/>
            <person name="Hansen C.L."/>
            <person name="Craven M.B."/>
            <person name="Radune D."/>
            <person name="Vamathevan J."/>
            <person name="Khouri H."/>
            <person name="White O."/>
            <person name="Gruber T.M."/>
            <person name="Ketchum K.A."/>
            <person name="Venter J.C."/>
            <person name="Tettelin H."/>
            <person name="Bryant D.A."/>
            <person name="Fraser C.M."/>
        </authorList>
    </citation>
    <scope>NUCLEOTIDE SEQUENCE [LARGE SCALE GENOMIC DNA]</scope>
    <source>
        <strain evidence="2">ATCC 49652 / DSM 12025 / NBRC 103806 / TLS</strain>
    </source>
</reference>
<evidence type="ECO:0000313" key="1">
    <source>
        <dbReference type="EMBL" id="AAM72912.1"/>
    </source>
</evidence>
<dbReference type="HOGENOM" id="CLU_3249176_0_0_10"/>
<proteinExistence type="predicted"/>
<dbReference type="EnsemblBacteria" id="AAM72912">
    <property type="protein sequence ID" value="AAM72912"/>
    <property type="gene ID" value="CT1687"/>
</dbReference>
<dbReference type="AlphaFoldDB" id="Q8KBU5"/>
<organism evidence="1 2">
    <name type="scientific">Chlorobaculum tepidum (strain ATCC 49652 / DSM 12025 / NBRC 103806 / TLS)</name>
    <name type="common">Chlorobium tepidum</name>
    <dbReference type="NCBI Taxonomy" id="194439"/>
    <lineage>
        <taxon>Bacteria</taxon>
        <taxon>Pseudomonadati</taxon>
        <taxon>Chlorobiota</taxon>
        <taxon>Chlorobiia</taxon>
        <taxon>Chlorobiales</taxon>
        <taxon>Chlorobiaceae</taxon>
        <taxon>Chlorobaculum</taxon>
    </lineage>
</organism>
<evidence type="ECO:0000313" key="2">
    <source>
        <dbReference type="Proteomes" id="UP000001007"/>
    </source>
</evidence>